<comment type="subcellular location">
    <subcellularLocation>
        <location evidence="1">Membrane</location>
        <topology evidence="1">Multi-pass membrane protein</topology>
    </subcellularLocation>
</comment>
<gene>
    <name evidence="6" type="ORF">A2541_01380</name>
</gene>
<dbReference type="EMBL" id="MHSQ01000027">
    <property type="protein sequence ID" value="OHA46814.1"/>
    <property type="molecule type" value="Genomic_DNA"/>
</dbReference>
<feature type="transmembrane region" description="Helical" evidence="5">
    <location>
        <begin position="121"/>
        <end position="147"/>
    </location>
</feature>
<dbReference type="PANTHER" id="PTHR16950">
    <property type="entry name" value="ZINC TRANSPORTER SLC39A7 HISTIDINE-RICH MEMBRANE PROTEIN KE4"/>
    <property type="match status" value="1"/>
</dbReference>
<keyword evidence="4 5" id="KW-0472">Membrane</keyword>
<feature type="transmembrane region" description="Helical" evidence="5">
    <location>
        <begin position="232"/>
        <end position="250"/>
    </location>
</feature>
<reference evidence="6 7" key="1">
    <citation type="journal article" date="2016" name="Nat. Commun.">
        <title>Thousands of microbial genomes shed light on interconnected biogeochemical processes in an aquifer system.</title>
        <authorList>
            <person name="Anantharaman K."/>
            <person name="Brown C.T."/>
            <person name="Hug L.A."/>
            <person name="Sharon I."/>
            <person name="Castelle C.J."/>
            <person name="Probst A.J."/>
            <person name="Thomas B.C."/>
            <person name="Singh A."/>
            <person name="Wilkins M.J."/>
            <person name="Karaoz U."/>
            <person name="Brodie E.L."/>
            <person name="Williams K.H."/>
            <person name="Hubbard S.S."/>
            <person name="Banfield J.F."/>
        </authorList>
    </citation>
    <scope>NUCLEOTIDE SEQUENCE [LARGE SCALE GENOMIC DNA]</scope>
</reference>
<dbReference type="GO" id="GO:0046873">
    <property type="term" value="F:metal ion transmembrane transporter activity"/>
    <property type="evidence" value="ECO:0007669"/>
    <property type="project" value="InterPro"/>
</dbReference>
<protein>
    <recommendedName>
        <fullName evidence="8">ZIP family metal transporter</fullName>
    </recommendedName>
</protein>
<organism evidence="6 7">
    <name type="scientific">Candidatus Taylorbacteria bacterium RIFOXYD2_FULL_36_9</name>
    <dbReference type="NCBI Taxonomy" id="1802338"/>
    <lineage>
        <taxon>Bacteria</taxon>
        <taxon>Candidatus Tayloriibacteriota</taxon>
    </lineage>
</organism>
<dbReference type="PANTHER" id="PTHR16950:SF16">
    <property type="entry name" value="ZINC TRANSPORTER ZIP13"/>
    <property type="match status" value="1"/>
</dbReference>
<proteinExistence type="predicted"/>
<evidence type="ECO:0000256" key="4">
    <source>
        <dbReference type="ARBA" id="ARBA00023136"/>
    </source>
</evidence>
<evidence type="ECO:0008006" key="8">
    <source>
        <dbReference type="Google" id="ProtNLM"/>
    </source>
</evidence>
<feature type="transmembrane region" description="Helical" evidence="5">
    <location>
        <begin position="34"/>
        <end position="53"/>
    </location>
</feature>
<evidence type="ECO:0000256" key="3">
    <source>
        <dbReference type="ARBA" id="ARBA00022989"/>
    </source>
</evidence>
<dbReference type="Pfam" id="PF02535">
    <property type="entry name" value="Zip"/>
    <property type="match status" value="1"/>
</dbReference>
<feature type="transmembrane region" description="Helical" evidence="5">
    <location>
        <begin position="167"/>
        <end position="188"/>
    </location>
</feature>
<keyword evidence="3 5" id="KW-1133">Transmembrane helix</keyword>
<evidence type="ECO:0000256" key="1">
    <source>
        <dbReference type="ARBA" id="ARBA00004141"/>
    </source>
</evidence>
<dbReference type="GO" id="GO:0016020">
    <property type="term" value="C:membrane"/>
    <property type="evidence" value="ECO:0007669"/>
    <property type="project" value="UniProtKB-SubCell"/>
</dbReference>
<sequence length="251" mass="27965">MFNILISSLIIMLASLIGVISVWKKLGQLIEKNLHFLVSFSAGVFLFISYNLILETMEKASTIQIGLLWIFIGIFGIWLIFKLLPTFHHHHDNETEVHIHSAIDARKIIISDGIHNIADGLLLVTAFTVSSALGIVATFSIFIHEIIQEISEFFVLKEAGYTNKKALIINFSTSATILIGSLGGFFLLETFKVFEVPLLGLASGSFLMVIIQDLIPHSIKTSTTKRHVTKHLIWFLLGLILMLGISKVTLH</sequence>
<evidence type="ECO:0000313" key="6">
    <source>
        <dbReference type="EMBL" id="OHA46814.1"/>
    </source>
</evidence>
<dbReference type="InterPro" id="IPR003689">
    <property type="entry name" value="ZIP"/>
</dbReference>
<evidence type="ECO:0000256" key="2">
    <source>
        <dbReference type="ARBA" id="ARBA00022692"/>
    </source>
</evidence>
<feature type="transmembrane region" description="Helical" evidence="5">
    <location>
        <begin position="65"/>
        <end position="84"/>
    </location>
</feature>
<evidence type="ECO:0000313" key="7">
    <source>
        <dbReference type="Proteomes" id="UP000176965"/>
    </source>
</evidence>
<evidence type="ECO:0000256" key="5">
    <source>
        <dbReference type="SAM" id="Phobius"/>
    </source>
</evidence>
<dbReference type="AlphaFoldDB" id="A0A1G2PEP4"/>
<accession>A0A1G2PEP4</accession>
<dbReference type="STRING" id="1802338.A2541_01380"/>
<name>A0A1G2PEP4_9BACT</name>
<keyword evidence="2 5" id="KW-0812">Transmembrane</keyword>
<feature type="transmembrane region" description="Helical" evidence="5">
    <location>
        <begin position="194"/>
        <end position="211"/>
    </location>
</feature>
<dbReference type="Proteomes" id="UP000176965">
    <property type="component" value="Unassembled WGS sequence"/>
</dbReference>
<comment type="caution">
    <text evidence="6">The sequence shown here is derived from an EMBL/GenBank/DDBJ whole genome shotgun (WGS) entry which is preliminary data.</text>
</comment>